<protein>
    <submittedName>
        <fullName evidence="1">Uncharacterized protein</fullName>
    </submittedName>
</protein>
<dbReference type="Proteomes" id="UP000235965">
    <property type="component" value="Unassembled WGS sequence"/>
</dbReference>
<dbReference type="EMBL" id="NEVH01025129">
    <property type="protein sequence ID" value="PNF16021.1"/>
    <property type="molecule type" value="Genomic_DNA"/>
</dbReference>
<organism evidence="1 2">
    <name type="scientific">Cryptotermes secundus</name>
    <dbReference type="NCBI Taxonomy" id="105785"/>
    <lineage>
        <taxon>Eukaryota</taxon>
        <taxon>Metazoa</taxon>
        <taxon>Ecdysozoa</taxon>
        <taxon>Arthropoda</taxon>
        <taxon>Hexapoda</taxon>
        <taxon>Insecta</taxon>
        <taxon>Pterygota</taxon>
        <taxon>Neoptera</taxon>
        <taxon>Polyneoptera</taxon>
        <taxon>Dictyoptera</taxon>
        <taxon>Blattodea</taxon>
        <taxon>Blattoidea</taxon>
        <taxon>Termitoidae</taxon>
        <taxon>Kalotermitidae</taxon>
        <taxon>Cryptotermitinae</taxon>
        <taxon>Cryptotermes</taxon>
    </lineage>
</organism>
<comment type="caution">
    <text evidence="1">The sequence shown here is derived from an EMBL/GenBank/DDBJ whole genome shotgun (WGS) entry which is preliminary data.</text>
</comment>
<reference evidence="1 2" key="1">
    <citation type="submission" date="2017-12" db="EMBL/GenBank/DDBJ databases">
        <title>Hemimetabolous genomes reveal molecular basis of termite eusociality.</title>
        <authorList>
            <person name="Harrison M.C."/>
            <person name="Jongepier E."/>
            <person name="Robertson H.M."/>
            <person name="Arning N."/>
            <person name="Bitard-Feildel T."/>
            <person name="Chao H."/>
            <person name="Childers C.P."/>
            <person name="Dinh H."/>
            <person name="Doddapaneni H."/>
            <person name="Dugan S."/>
            <person name="Gowin J."/>
            <person name="Greiner C."/>
            <person name="Han Y."/>
            <person name="Hu H."/>
            <person name="Hughes D.S.T."/>
            <person name="Huylmans A.-K."/>
            <person name="Kemena C."/>
            <person name="Kremer L.P.M."/>
            <person name="Lee S.L."/>
            <person name="Lopez-Ezquerra A."/>
            <person name="Mallet L."/>
            <person name="Monroy-Kuhn J.M."/>
            <person name="Moser A."/>
            <person name="Murali S.C."/>
            <person name="Muzny D.M."/>
            <person name="Otani S."/>
            <person name="Piulachs M.-D."/>
            <person name="Poelchau M."/>
            <person name="Qu J."/>
            <person name="Schaub F."/>
            <person name="Wada-Katsumata A."/>
            <person name="Worley K.C."/>
            <person name="Xie Q."/>
            <person name="Ylla G."/>
            <person name="Poulsen M."/>
            <person name="Gibbs R.A."/>
            <person name="Schal C."/>
            <person name="Richards S."/>
            <person name="Belles X."/>
            <person name="Korb J."/>
            <person name="Bornberg-Bauer E."/>
        </authorList>
    </citation>
    <scope>NUCLEOTIDE SEQUENCE [LARGE SCALE GENOMIC DNA]</scope>
    <source>
        <tissue evidence="1">Whole body</tissue>
    </source>
</reference>
<name>A0A2J7PI69_9NEOP</name>
<keyword evidence="2" id="KW-1185">Reference proteome</keyword>
<evidence type="ECO:0000313" key="1">
    <source>
        <dbReference type="EMBL" id="PNF16021.1"/>
    </source>
</evidence>
<gene>
    <name evidence="1" type="ORF">B7P43_G04620</name>
</gene>
<proteinExistence type="predicted"/>
<evidence type="ECO:0000313" key="2">
    <source>
        <dbReference type="Proteomes" id="UP000235965"/>
    </source>
</evidence>
<accession>A0A2J7PI69</accession>
<dbReference type="AlphaFoldDB" id="A0A2J7PI69"/>
<sequence>MAHDIRNYWVSGPCASSGILKNITFRKVNLFPSSV</sequence>